<dbReference type="Proteomes" id="UP000252519">
    <property type="component" value="Unassembled WGS sequence"/>
</dbReference>
<comment type="caution">
    <text evidence="2">The sequence shown here is derived from an EMBL/GenBank/DDBJ whole genome shotgun (WGS) entry which is preliminary data.</text>
</comment>
<organism evidence="2 3">
    <name type="scientific">Ancylostoma caninum</name>
    <name type="common">Dog hookworm</name>
    <dbReference type="NCBI Taxonomy" id="29170"/>
    <lineage>
        <taxon>Eukaryota</taxon>
        <taxon>Metazoa</taxon>
        <taxon>Ecdysozoa</taxon>
        <taxon>Nematoda</taxon>
        <taxon>Chromadorea</taxon>
        <taxon>Rhabditida</taxon>
        <taxon>Rhabditina</taxon>
        <taxon>Rhabditomorpha</taxon>
        <taxon>Strongyloidea</taxon>
        <taxon>Ancylostomatidae</taxon>
        <taxon>Ancylostomatinae</taxon>
        <taxon>Ancylostoma</taxon>
    </lineage>
</organism>
<sequence length="151" mass="16448">MNNWSTLWKILLIETELPKVTDDESQTPIASTEPGKVTDAESTIPEFETTLQRLETDSPSIKSDTEVEADNPSSVKSSGKARSDTEKTIPVSIHSSTPSGSSTSSTGKVSQGFHNSYKYPQPSLAIPPIECHMCSTVFLRGMSPDFSYFAQ</sequence>
<evidence type="ECO:0000256" key="1">
    <source>
        <dbReference type="SAM" id="MobiDB-lite"/>
    </source>
</evidence>
<dbReference type="AlphaFoldDB" id="A0A368F5K0"/>
<protein>
    <submittedName>
        <fullName evidence="2">Uncharacterized protein</fullName>
    </submittedName>
</protein>
<proteinExistence type="predicted"/>
<feature type="compositionally biased region" description="Low complexity" evidence="1">
    <location>
        <begin position="92"/>
        <end position="111"/>
    </location>
</feature>
<gene>
    <name evidence="2" type="ORF">ANCCAN_26851</name>
</gene>
<feature type="region of interest" description="Disordered" evidence="1">
    <location>
        <begin position="17"/>
        <end position="111"/>
    </location>
</feature>
<accession>A0A368F5K0</accession>
<reference evidence="2 3" key="1">
    <citation type="submission" date="2014-10" db="EMBL/GenBank/DDBJ databases">
        <title>Draft genome of the hookworm Ancylostoma caninum.</title>
        <authorList>
            <person name="Mitreva M."/>
        </authorList>
    </citation>
    <scope>NUCLEOTIDE SEQUENCE [LARGE SCALE GENOMIC DNA]</scope>
    <source>
        <strain evidence="2 3">Baltimore</strain>
    </source>
</reference>
<evidence type="ECO:0000313" key="2">
    <source>
        <dbReference type="EMBL" id="RCN27414.1"/>
    </source>
</evidence>
<evidence type="ECO:0000313" key="3">
    <source>
        <dbReference type="Proteomes" id="UP000252519"/>
    </source>
</evidence>
<dbReference type="EMBL" id="JOJR01004190">
    <property type="protein sequence ID" value="RCN27414.1"/>
    <property type="molecule type" value="Genomic_DNA"/>
</dbReference>
<name>A0A368F5K0_ANCCA</name>
<keyword evidence="3" id="KW-1185">Reference proteome</keyword>
<feature type="compositionally biased region" description="Polar residues" evidence="1">
    <location>
        <begin position="49"/>
        <end position="62"/>
    </location>
</feature>